<evidence type="ECO:0000313" key="3">
    <source>
        <dbReference type="Proteomes" id="UP000013520"/>
    </source>
</evidence>
<dbReference type="NCBIfam" id="TIGR03827">
    <property type="entry name" value="GNAT_ablB"/>
    <property type="match status" value="1"/>
</dbReference>
<evidence type="ECO:0000313" key="2">
    <source>
        <dbReference type="EMBL" id="AGL01179.1"/>
    </source>
</evidence>
<dbReference type="EMBL" id="CP003273">
    <property type="protein sequence ID" value="AGL01179.1"/>
    <property type="molecule type" value="Genomic_DNA"/>
</dbReference>
<dbReference type="STRING" id="767817.Desgi_1712"/>
<dbReference type="InterPro" id="IPR016181">
    <property type="entry name" value="Acyl_CoA_acyltransferase"/>
</dbReference>
<gene>
    <name evidence="2" type="ORF">Desgi_1712</name>
</gene>
<keyword evidence="2" id="KW-0808">Transferase</keyword>
<dbReference type="GO" id="GO:0008080">
    <property type="term" value="F:N-acetyltransferase activity"/>
    <property type="evidence" value="ECO:0007669"/>
    <property type="project" value="InterPro"/>
</dbReference>
<dbReference type="CDD" id="cd04301">
    <property type="entry name" value="NAT_SF"/>
    <property type="match status" value="1"/>
</dbReference>
<keyword evidence="3" id="KW-1185">Reference proteome</keyword>
<dbReference type="PROSITE" id="PS51186">
    <property type="entry name" value="GNAT"/>
    <property type="match status" value="1"/>
</dbReference>
<dbReference type="InterPro" id="IPR000182">
    <property type="entry name" value="GNAT_dom"/>
</dbReference>
<name>R4KF13_9FIRM</name>
<evidence type="ECO:0000259" key="1">
    <source>
        <dbReference type="PROSITE" id="PS51186"/>
    </source>
</evidence>
<protein>
    <submittedName>
        <fullName evidence="2">Putative beta-lysine N-acetyltransferase</fullName>
    </submittedName>
</protein>
<dbReference type="OrthoDB" id="9790652at2"/>
<dbReference type="InterPro" id="IPR022525">
    <property type="entry name" value="GNAT_AblB"/>
</dbReference>
<dbReference type="SUPFAM" id="SSF55729">
    <property type="entry name" value="Acyl-CoA N-acyltransferases (Nat)"/>
    <property type="match status" value="1"/>
</dbReference>
<dbReference type="HOGENOM" id="CLU_081246_0_0_9"/>
<reference evidence="2 3" key="1">
    <citation type="submission" date="2012-01" db="EMBL/GenBank/DDBJ databases">
        <title>Complete sequence of Desulfotomaculum gibsoniae DSM 7213.</title>
        <authorList>
            <consortium name="US DOE Joint Genome Institute"/>
            <person name="Lucas S."/>
            <person name="Han J."/>
            <person name="Lapidus A."/>
            <person name="Cheng J.-F."/>
            <person name="Goodwin L."/>
            <person name="Pitluck S."/>
            <person name="Peters L."/>
            <person name="Ovchinnikova G."/>
            <person name="Teshima H."/>
            <person name="Detter J.C."/>
            <person name="Han C."/>
            <person name="Tapia R."/>
            <person name="Land M."/>
            <person name="Hauser L."/>
            <person name="Kyrpides N."/>
            <person name="Ivanova N."/>
            <person name="Pagani I."/>
            <person name="Parshina S."/>
            <person name="Plugge C."/>
            <person name="Muyzer G."/>
            <person name="Kuever J."/>
            <person name="Ivanova A."/>
            <person name="Nazina T."/>
            <person name="Klenk H.-P."/>
            <person name="Brambilla E."/>
            <person name="Spring S."/>
            <person name="Stams A.F."/>
            <person name="Woyke T."/>
        </authorList>
    </citation>
    <scope>NUCLEOTIDE SEQUENCE [LARGE SCALE GENOMIC DNA]</scope>
    <source>
        <strain evidence="2 3">DSM 7213</strain>
    </source>
</reference>
<organism evidence="2 3">
    <name type="scientific">Desulfoscipio gibsoniae DSM 7213</name>
    <dbReference type="NCBI Taxonomy" id="767817"/>
    <lineage>
        <taxon>Bacteria</taxon>
        <taxon>Bacillati</taxon>
        <taxon>Bacillota</taxon>
        <taxon>Clostridia</taxon>
        <taxon>Eubacteriales</taxon>
        <taxon>Desulfallaceae</taxon>
        <taxon>Desulfoscipio</taxon>
    </lineage>
</organism>
<dbReference type="eggNOG" id="COG0456">
    <property type="taxonomic scope" value="Bacteria"/>
</dbReference>
<dbReference type="Gene3D" id="3.40.630.30">
    <property type="match status" value="1"/>
</dbReference>
<accession>R4KF13</accession>
<dbReference type="Proteomes" id="UP000013520">
    <property type="component" value="Chromosome"/>
</dbReference>
<dbReference type="AlphaFoldDB" id="R4KF13"/>
<dbReference type="Pfam" id="PF00583">
    <property type="entry name" value="Acetyltransf_1"/>
    <property type="match status" value="1"/>
</dbReference>
<proteinExistence type="predicted"/>
<dbReference type="RefSeq" id="WP_006524706.1">
    <property type="nucleotide sequence ID" value="NC_021184.1"/>
</dbReference>
<dbReference type="KEGG" id="dgi:Desgi_1712"/>
<feature type="domain" description="N-acetyltransferase" evidence="1">
    <location>
        <begin position="152"/>
        <end position="298"/>
    </location>
</feature>
<sequence>MERLVTHEATERACCSCNRGEYVNEKIIENDNDGNYIEILIDHTNERLKVLDYTVHDWKKVLCYLEEAASMNRSGKIIFYVRGTEDIALNNHGYVLEGVIPAFFQGEDALCYSRFANPERSYSLNCEQEEELLKKIQKEKNPESINELPEGYTARKICNEHVNELVELYRNTFSSYPSPLLDIEYVHNVMQTHVTFYGVFVGDILVSAASAEVDHRNRNSEITDCATLPEHRGKGLLSNLIMLLEKEMWVQKIAALYSLARAGSYGMNAALCRLGYEYKGRFINNCHIGGRYEDMNLWVKNIKI</sequence>